<feature type="transmembrane region" description="Helical" evidence="2">
    <location>
        <begin position="23"/>
        <end position="45"/>
    </location>
</feature>
<evidence type="ECO:0000256" key="2">
    <source>
        <dbReference type="SAM" id="Phobius"/>
    </source>
</evidence>
<feature type="transmembrane region" description="Helical" evidence="2">
    <location>
        <begin position="175"/>
        <end position="195"/>
    </location>
</feature>
<dbReference type="RefSeq" id="WP_163775519.1">
    <property type="nucleotide sequence ID" value="NZ_AP022569.1"/>
</dbReference>
<gene>
    <name evidence="3" type="ORF">MCOO_12040</name>
</gene>
<feature type="transmembrane region" description="Helical" evidence="2">
    <location>
        <begin position="148"/>
        <end position="169"/>
    </location>
</feature>
<dbReference type="AlphaFoldDB" id="A0A7I7KTZ2"/>
<evidence type="ECO:0000313" key="3">
    <source>
        <dbReference type="EMBL" id="BBX45189.1"/>
    </source>
</evidence>
<protein>
    <recommendedName>
        <fullName evidence="5">DUF2561 domain-containing protein</fullName>
    </recommendedName>
</protein>
<evidence type="ECO:0000313" key="4">
    <source>
        <dbReference type="Proteomes" id="UP000465866"/>
    </source>
</evidence>
<accession>A0A7I7KTZ2</accession>
<evidence type="ECO:0008006" key="5">
    <source>
        <dbReference type="Google" id="ProtNLM"/>
    </source>
</evidence>
<feature type="transmembrane region" description="Helical" evidence="2">
    <location>
        <begin position="65"/>
        <end position="85"/>
    </location>
</feature>
<dbReference type="Pfam" id="PF10812">
    <property type="entry name" value="DUF2561"/>
    <property type="match status" value="1"/>
</dbReference>
<keyword evidence="2" id="KW-1133">Transmembrane helix</keyword>
<dbReference type="EMBL" id="AP022569">
    <property type="protein sequence ID" value="BBX45189.1"/>
    <property type="molecule type" value="Genomic_DNA"/>
</dbReference>
<reference evidence="3 4" key="1">
    <citation type="journal article" date="2019" name="Emerg. Microbes Infect.">
        <title>Comprehensive subspecies identification of 175 nontuberculous mycobacteria species based on 7547 genomic profiles.</title>
        <authorList>
            <person name="Matsumoto Y."/>
            <person name="Kinjo T."/>
            <person name="Motooka D."/>
            <person name="Nabeya D."/>
            <person name="Jung N."/>
            <person name="Uechi K."/>
            <person name="Horii T."/>
            <person name="Iida T."/>
            <person name="Fujita J."/>
            <person name="Nakamura S."/>
        </authorList>
    </citation>
    <scope>NUCLEOTIDE SEQUENCE [LARGE SCALE GENOMIC DNA]</scope>
    <source>
        <strain evidence="3 4">JCM 12404</strain>
    </source>
</reference>
<feature type="region of interest" description="Disordered" evidence="1">
    <location>
        <begin position="96"/>
        <end position="119"/>
    </location>
</feature>
<keyword evidence="2" id="KW-0812">Transmembrane</keyword>
<dbReference type="InterPro" id="IPR024381">
    <property type="entry name" value="DUF2561"/>
</dbReference>
<sequence>MIDRYSRAWGARGRVTPATADRIVLGSCAVIWLALVGMSVAALVALMDLGRGFHEAKGNPHTSSVLYAIIIISALIILAAIPMLLRARRITRDGPVARTPARTTASQSTRSSGQLSVQSAQGATEKLTALRPALSDAEVNRFWLRGTAALMSAVGAALLAVATATYSMAIGHDGFSWSAYGVAGAITLAMPLIPWRQVRQLRGMIAA</sequence>
<feature type="compositionally biased region" description="Low complexity" evidence="1">
    <location>
        <begin position="97"/>
        <end position="112"/>
    </location>
</feature>
<name>A0A7I7KTZ2_9MYCO</name>
<organism evidence="3 4">
    <name type="scientific">Mycobacterium cookii</name>
    <dbReference type="NCBI Taxonomy" id="1775"/>
    <lineage>
        <taxon>Bacteria</taxon>
        <taxon>Bacillati</taxon>
        <taxon>Actinomycetota</taxon>
        <taxon>Actinomycetes</taxon>
        <taxon>Mycobacteriales</taxon>
        <taxon>Mycobacteriaceae</taxon>
        <taxon>Mycobacterium</taxon>
    </lineage>
</organism>
<evidence type="ECO:0000256" key="1">
    <source>
        <dbReference type="SAM" id="MobiDB-lite"/>
    </source>
</evidence>
<dbReference type="KEGG" id="mcoo:MCOO_12040"/>
<proteinExistence type="predicted"/>
<keyword evidence="2" id="KW-0472">Membrane</keyword>
<keyword evidence="4" id="KW-1185">Reference proteome</keyword>
<dbReference type="Proteomes" id="UP000465866">
    <property type="component" value="Chromosome"/>
</dbReference>